<sequence>MSRIPGAYSTSWYPARLAAPPPSTHMWNQSIVTVTKKTKMGFSPINPKRACANGQRLDLLKKRIASTTC</sequence>
<dbReference type="EMBL" id="BSYO01000040">
    <property type="protein sequence ID" value="GMH31620.1"/>
    <property type="molecule type" value="Genomic_DNA"/>
</dbReference>
<name>A0AAD3Y8E3_NEPGR</name>
<proteinExistence type="predicted"/>
<accession>A0AAD3Y8E3</accession>
<organism evidence="1 2">
    <name type="scientific">Nepenthes gracilis</name>
    <name type="common">Slender pitcher plant</name>
    <dbReference type="NCBI Taxonomy" id="150966"/>
    <lineage>
        <taxon>Eukaryota</taxon>
        <taxon>Viridiplantae</taxon>
        <taxon>Streptophyta</taxon>
        <taxon>Embryophyta</taxon>
        <taxon>Tracheophyta</taxon>
        <taxon>Spermatophyta</taxon>
        <taxon>Magnoliopsida</taxon>
        <taxon>eudicotyledons</taxon>
        <taxon>Gunneridae</taxon>
        <taxon>Pentapetalae</taxon>
        <taxon>Caryophyllales</taxon>
        <taxon>Nepenthaceae</taxon>
        <taxon>Nepenthes</taxon>
    </lineage>
</organism>
<dbReference type="AlphaFoldDB" id="A0AAD3Y8E3"/>
<protein>
    <submittedName>
        <fullName evidence="1">Uncharacterized protein</fullName>
    </submittedName>
</protein>
<evidence type="ECO:0000313" key="2">
    <source>
        <dbReference type="Proteomes" id="UP001279734"/>
    </source>
</evidence>
<evidence type="ECO:0000313" key="1">
    <source>
        <dbReference type="EMBL" id="GMH31620.1"/>
    </source>
</evidence>
<keyword evidence="2" id="KW-1185">Reference proteome</keyword>
<dbReference type="Proteomes" id="UP001279734">
    <property type="component" value="Unassembled WGS sequence"/>
</dbReference>
<gene>
    <name evidence="1" type="ORF">Nepgr_033464</name>
</gene>
<reference evidence="1" key="1">
    <citation type="submission" date="2023-05" db="EMBL/GenBank/DDBJ databases">
        <title>Nepenthes gracilis genome sequencing.</title>
        <authorList>
            <person name="Fukushima K."/>
        </authorList>
    </citation>
    <scope>NUCLEOTIDE SEQUENCE</scope>
    <source>
        <strain evidence="1">SING2019-196</strain>
    </source>
</reference>
<comment type="caution">
    <text evidence="1">The sequence shown here is derived from an EMBL/GenBank/DDBJ whole genome shotgun (WGS) entry which is preliminary data.</text>
</comment>